<dbReference type="RefSeq" id="WP_310073588.1">
    <property type="nucleotide sequence ID" value="NZ_JAVDVX010000005.1"/>
</dbReference>
<keyword evidence="5" id="KW-0997">Cell inner membrane</keyword>
<accession>A0ABU1V0F3</accession>
<dbReference type="InterPro" id="IPR016087">
    <property type="entry name" value="Chalcone_isomerase"/>
</dbReference>
<dbReference type="Gene3D" id="3.30.1150.10">
    <property type="match status" value="1"/>
</dbReference>
<dbReference type="EMBL" id="JAVDVX010000005">
    <property type="protein sequence ID" value="MDR7090895.1"/>
    <property type="molecule type" value="Genomic_DNA"/>
</dbReference>
<evidence type="ECO:0000313" key="13">
    <source>
        <dbReference type="Proteomes" id="UP001253595"/>
    </source>
</evidence>
<keyword evidence="9" id="KW-0472">Membrane</keyword>
<evidence type="ECO:0000313" key="12">
    <source>
        <dbReference type="EMBL" id="MDR7090895.1"/>
    </source>
</evidence>
<dbReference type="InterPro" id="IPR006260">
    <property type="entry name" value="TonB/TolA_C"/>
</dbReference>
<dbReference type="SUPFAM" id="SSF74653">
    <property type="entry name" value="TolA/TonB C-terminal domain"/>
    <property type="match status" value="1"/>
</dbReference>
<keyword evidence="13" id="KW-1185">Reference proteome</keyword>
<evidence type="ECO:0000256" key="9">
    <source>
        <dbReference type="ARBA" id="ARBA00023136"/>
    </source>
</evidence>
<dbReference type="PROSITE" id="PS52015">
    <property type="entry name" value="TONB_CTD"/>
    <property type="match status" value="1"/>
</dbReference>
<dbReference type="InterPro" id="IPR037682">
    <property type="entry name" value="TonB_C"/>
</dbReference>
<evidence type="ECO:0000256" key="3">
    <source>
        <dbReference type="ARBA" id="ARBA00022448"/>
    </source>
</evidence>
<gene>
    <name evidence="12" type="ORF">J2X05_002921</name>
</gene>
<protein>
    <submittedName>
        <fullName evidence="12">Protein TonB</fullName>
    </submittedName>
</protein>
<evidence type="ECO:0000256" key="5">
    <source>
        <dbReference type="ARBA" id="ARBA00022519"/>
    </source>
</evidence>
<feature type="signal peptide" evidence="10">
    <location>
        <begin position="1"/>
        <end position="24"/>
    </location>
</feature>
<keyword evidence="7" id="KW-0653">Protein transport</keyword>
<dbReference type="NCBIfam" id="TIGR01352">
    <property type="entry name" value="tonB_Cterm"/>
    <property type="match status" value="1"/>
</dbReference>
<organism evidence="12 13">
    <name type="scientific">Cellvibrio fibrivorans</name>
    <dbReference type="NCBI Taxonomy" id="126350"/>
    <lineage>
        <taxon>Bacteria</taxon>
        <taxon>Pseudomonadati</taxon>
        <taxon>Pseudomonadota</taxon>
        <taxon>Gammaproteobacteria</taxon>
        <taxon>Cellvibrionales</taxon>
        <taxon>Cellvibrionaceae</taxon>
        <taxon>Cellvibrio</taxon>
    </lineage>
</organism>
<evidence type="ECO:0000259" key="11">
    <source>
        <dbReference type="PROSITE" id="PS52015"/>
    </source>
</evidence>
<sequence>MLVKSWVFCAALLLLVSNSLRAEADLNGVAAYSELGNELFMAALFAGQTGTNAQELINGSYPKRMELKILAKQGITQRQFSRIWRESVAINNTRDALIAQAENMVYFEELVRDRLESNDHLVIAYAPMTGVDVSLNSVVLGHVGDDAFFTLLLRSWIGSVPSSTAFRDDLLKANTADTALVNRFNAMYPRNARIEVAKSWLPVVAPPQKELDEPESPVALATPAAAPVATAVTEPKILTAEKPAVAKPEVSPPVPVALKTASPIPESTPTVSAAEQNPVLATANPEPGLSKAQALLAKQFYMADVFKKINTHVDYPRRAQQLRQMGTVRLSVVIDAAGQLKTVAPIEELEFVMLNKAALAAVRSAAPFAPLPAGLEVAELELSVPITFAMGEL</sequence>
<comment type="similarity">
    <text evidence="2">Belongs to the TonB family.</text>
</comment>
<feature type="chain" id="PRO_5047022096" evidence="10">
    <location>
        <begin position="25"/>
        <end position="393"/>
    </location>
</feature>
<keyword evidence="3" id="KW-0813">Transport</keyword>
<dbReference type="PANTHER" id="PTHR33446">
    <property type="entry name" value="PROTEIN TONB-RELATED"/>
    <property type="match status" value="1"/>
</dbReference>
<evidence type="ECO:0000256" key="10">
    <source>
        <dbReference type="SAM" id="SignalP"/>
    </source>
</evidence>
<comment type="subcellular location">
    <subcellularLocation>
        <location evidence="1">Cell inner membrane</location>
        <topology evidence="1">Single-pass membrane protein</topology>
        <orientation evidence="1">Periplasmic side</orientation>
    </subcellularLocation>
</comment>
<comment type="caution">
    <text evidence="12">The sequence shown here is derived from an EMBL/GenBank/DDBJ whole genome shotgun (WGS) entry which is preliminary data.</text>
</comment>
<keyword evidence="10" id="KW-0732">Signal</keyword>
<feature type="domain" description="TonB C-terminal" evidence="11">
    <location>
        <begin position="300"/>
        <end position="393"/>
    </location>
</feature>
<proteinExistence type="inferred from homology"/>
<evidence type="ECO:0000256" key="4">
    <source>
        <dbReference type="ARBA" id="ARBA00022475"/>
    </source>
</evidence>
<dbReference type="InterPro" id="IPR051045">
    <property type="entry name" value="TonB-dependent_transducer"/>
</dbReference>
<keyword evidence="4" id="KW-1003">Cell membrane</keyword>
<reference evidence="12 13" key="1">
    <citation type="submission" date="2023-07" db="EMBL/GenBank/DDBJ databases">
        <title>Sorghum-associated microbial communities from plants grown in Nebraska, USA.</title>
        <authorList>
            <person name="Schachtman D."/>
        </authorList>
    </citation>
    <scope>NUCLEOTIDE SEQUENCE [LARGE SCALE GENOMIC DNA]</scope>
    <source>
        <strain evidence="12 13">BE190</strain>
    </source>
</reference>
<evidence type="ECO:0000256" key="8">
    <source>
        <dbReference type="ARBA" id="ARBA00022989"/>
    </source>
</evidence>
<keyword evidence="6" id="KW-0812">Transmembrane</keyword>
<name>A0ABU1V0F3_9GAMM</name>
<evidence type="ECO:0000256" key="1">
    <source>
        <dbReference type="ARBA" id="ARBA00004383"/>
    </source>
</evidence>
<dbReference type="Pfam" id="PF03544">
    <property type="entry name" value="TonB_C"/>
    <property type="match status" value="1"/>
</dbReference>
<dbReference type="Pfam" id="PF16036">
    <property type="entry name" value="Chalcone_3"/>
    <property type="match status" value="1"/>
</dbReference>
<evidence type="ECO:0000256" key="2">
    <source>
        <dbReference type="ARBA" id="ARBA00006555"/>
    </source>
</evidence>
<keyword evidence="8" id="KW-1133">Transmembrane helix</keyword>
<evidence type="ECO:0000256" key="7">
    <source>
        <dbReference type="ARBA" id="ARBA00022927"/>
    </source>
</evidence>
<evidence type="ECO:0000256" key="6">
    <source>
        <dbReference type="ARBA" id="ARBA00022692"/>
    </source>
</evidence>
<dbReference type="Proteomes" id="UP001253595">
    <property type="component" value="Unassembled WGS sequence"/>
</dbReference>